<feature type="compositionally biased region" description="Polar residues" evidence="1">
    <location>
        <begin position="59"/>
        <end position="68"/>
    </location>
</feature>
<evidence type="ECO:0000313" key="3">
    <source>
        <dbReference type="Proteomes" id="UP001605989"/>
    </source>
</evidence>
<proteinExistence type="predicted"/>
<feature type="region of interest" description="Disordered" evidence="1">
    <location>
        <begin position="39"/>
        <end position="68"/>
    </location>
</feature>
<sequence length="495" mass="54986">MIQRRNKTLIAAIIMACISGGMLFPAYGAERPAESYTRMHRESSSSTVTVEETHEKSNRTTTHSDISVQTPSASGMGAVLFPYMAKNKLPAPVQSLRKTVRSEYNVNYEQGVLALYKENGKWGLLGTDGAVLLPASYKKLSYAGQGVFLSVKGNKTAYIDKTGTAVTLPVSENESGGSVFFQEKGRYGIRDANGIVVSEPVYKEILTPFSEGIAFVRDENGRKIAIDRSGKELFAVPYDRIFPYHDGLAEYQRKINHFNWGLLAGALVGSAVNRGYYGGEIEPLTYDGVKRGYIDRTGRIVIDSRLDEVYPMTAWGTFVKDKGLLAFIGRDGKYIIEPGRYEVGPGMMDDWNGMVSLKDKESGGLGVFSLSDGRQILPFQYEKVDFLGADRMFLQRGNQCFLVNQETGQVVHYWQETVKIVPYLAEPYAWCQIGKKYEIIDAEGKTVYTAPEGGIKVVSSFRHGVSAVKSGDVWGIMNSKGEWLIRPQYKEIEIL</sequence>
<dbReference type="Proteomes" id="UP001605989">
    <property type="component" value="Unassembled WGS sequence"/>
</dbReference>
<dbReference type="RefSeq" id="WP_113855116.1">
    <property type="nucleotide sequence ID" value="NZ_CP011940.1"/>
</dbReference>
<reference evidence="2 3" key="1">
    <citation type="submission" date="2024-10" db="EMBL/GenBank/DDBJ databases">
        <authorList>
            <person name="Sang B.-I."/>
            <person name="Prabhaharan D."/>
        </authorList>
    </citation>
    <scope>NUCLEOTIDE SEQUENCE [LARGE SCALE GENOMIC DNA]</scope>
    <source>
        <strain evidence="2 3">MH</strain>
    </source>
</reference>
<accession>A0ABW7DRB4</accession>
<dbReference type="InterPro" id="IPR032774">
    <property type="entry name" value="WG_beta_rep"/>
</dbReference>
<gene>
    <name evidence="2" type="ORF">ACGTZG_10620</name>
</gene>
<comment type="caution">
    <text evidence="2">The sequence shown here is derived from an EMBL/GenBank/DDBJ whole genome shotgun (WGS) entry which is preliminary data.</text>
</comment>
<evidence type="ECO:0000256" key="1">
    <source>
        <dbReference type="SAM" id="MobiDB-lite"/>
    </source>
</evidence>
<dbReference type="PANTHER" id="PTHR37841:SF1">
    <property type="entry name" value="DUF3298 DOMAIN-CONTAINING PROTEIN"/>
    <property type="match status" value="1"/>
</dbReference>
<name>A0ABW7DRB4_9FIRM</name>
<dbReference type="Pfam" id="PF14903">
    <property type="entry name" value="WG_beta_rep"/>
    <property type="match status" value="4"/>
</dbReference>
<organism evidence="2 3">
    <name type="scientific">Megasphaera hexanoica</name>
    <dbReference type="NCBI Taxonomy" id="1675036"/>
    <lineage>
        <taxon>Bacteria</taxon>
        <taxon>Bacillati</taxon>
        <taxon>Bacillota</taxon>
        <taxon>Negativicutes</taxon>
        <taxon>Veillonellales</taxon>
        <taxon>Veillonellaceae</taxon>
        <taxon>Megasphaera</taxon>
    </lineage>
</organism>
<dbReference type="PANTHER" id="PTHR37841">
    <property type="entry name" value="GLR2918 PROTEIN"/>
    <property type="match status" value="1"/>
</dbReference>
<dbReference type="EMBL" id="JBIEKR010000009">
    <property type="protein sequence ID" value="MFG6273645.1"/>
    <property type="molecule type" value="Genomic_DNA"/>
</dbReference>
<evidence type="ECO:0000313" key="2">
    <source>
        <dbReference type="EMBL" id="MFG6273645.1"/>
    </source>
</evidence>
<keyword evidence="3" id="KW-1185">Reference proteome</keyword>
<dbReference type="SUPFAM" id="SSF69360">
    <property type="entry name" value="Cell wall binding repeat"/>
    <property type="match status" value="1"/>
</dbReference>
<protein>
    <submittedName>
        <fullName evidence="2">WG repeat-containing protein</fullName>
    </submittedName>
</protein>